<name>A0A1M6LHI2_9FIRM</name>
<reference evidence="6 7" key="1">
    <citation type="submission" date="2016-11" db="EMBL/GenBank/DDBJ databases">
        <authorList>
            <person name="Jaros S."/>
            <person name="Januszkiewicz K."/>
            <person name="Wedrychowicz H."/>
        </authorList>
    </citation>
    <scope>NUCLEOTIDE SEQUENCE [LARGE SCALE GENOMIC DNA]</scope>
    <source>
        <strain evidence="6 7">DSM 15480</strain>
    </source>
</reference>
<dbReference type="Gene3D" id="3.40.50.300">
    <property type="entry name" value="P-loop containing nucleotide triphosphate hydrolases"/>
    <property type="match status" value="2"/>
</dbReference>
<dbReference type="EMBL" id="FQZY01000014">
    <property type="protein sequence ID" value="SHJ70661.1"/>
    <property type="molecule type" value="Genomic_DNA"/>
</dbReference>
<protein>
    <submittedName>
        <fullName evidence="6">Ribose transport system ATP-binding protein</fullName>
    </submittedName>
</protein>
<evidence type="ECO:0000256" key="4">
    <source>
        <dbReference type="ARBA" id="ARBA00022840"/>
    </source>
</evidence>
<keyword evidence="4 6" id="KW-0067">ATP-binding</keyword>
<keyword evidence="7" id="KW-1185">Reference proteome</keyword>
<keyword evidence="1" id="KW-0813">Transport</keyword>
<organism evidence="6 7">
    <name type="scientific">Hespellia stercorisuis DSM 15480</name>
    <dbReference type="NCBI Taxonomy" id="1121950"/>
    <lineage>
        <taxon>Bacteria</taxon>
        <taxon>Bacillati</taxon>
        <taxon>Bacillota</taxon>
        <taxon>Clostridia</taxon>
        <taxon>Lachnospirales</taxon>
        <taxon>Lachnospiraceae</taxon>
        <taxon>Hespellia</taxon>
    </lineage>
</organism>
<feature type="domain" description="ABC transporter" evidence="5">
    <location>
        <begin position="6"/>
        <end position="241"/>
    </location>
</feature>
<gene>
    <name evidence="6" type="ORF">SAMN02745243_01198</name>
</gene>
<dbReference type="PROSITE" id="PS50893">
    <property type="entry name" value="ABC_TRANSPORTER_2"/>
    <property type="match status" value="2"/>
</dbReference>
<dbReference type="SUPFAM" id="SSF52540">
    <property type="entry name" value="P-loop containing nucleoside triphosphate hydrolases"/>
    <property type="match status" value="2"/>
</dbReference>
<accession>A0A1M6LHI2</accession>
<dbReference type="Pfam" id="PF00005">
    <property type="entry name" value="ABC_tran"/>
    <property type="match status" value="1"/>
</dbReference>
<evidence type="ECO:0000313" key="7">
    <source>
        <dbReference type="Proteomes" id="UP000184301"/>
    </source>
</evidence>
<dbReference type="GO" id="GO:0016887">
    <property type="term" value="F:ATP hydrolysis activity"/>
    <property type="evidence" value="ECO:0007669"/>
    <property type="project" value="InterPro"/>
</dbReference>
<dbReference type="AlphaFoldDB" id="A0A1M6LHI2"/>
<evidence type="ECO:0000256" key="2">
    <source>
        <dbReference type="ARBA" id="ARBA00022737"/>
    </source>
</evidence>
<keyword evidence="3" id="KW-0547">Nucleotide-binding</keyword>
<dbReference type="InterPro" id="IPR003439">
    <property type="entry name" value="ABC_transporter-like_ATP-bd"/>
</dbReference>
<dbReference type="InterPro" id="IPR027417">
    <property type="entry name" value="P-loop_NTPase"/>
</dbReference>
<dbReference type="PANTHER" id="PTHR43790:SF9">
    <property type="entry name" value="GALACTOFURANOSE TRANSPORTER ATP-BINDING PROTEIN YTFR"/>
    <property type="match status" value="1"/>
</dbReference>
<proteinExistence type="predicted"/>
<dbReference type="InterPro" id="IPR050107">
    <property type="entry name" value="ABC_carbohydrate_import_ATPase"/>
</dbReference>
<evidence type="ECO:0000256" key="1">
    <source>
        <dbReference type="ARBA" id="ARBA00022448"/>
    </source>
</evidence>
<dbReference type="RefSeq" id="WP_073106844.1">
    <property type="nucleotide sequence ID" value="NZ_FQZY01000014.1"/>
</dbReference>
<dbReference type="GO" id="GO:0005524">
    <property type="term" value="F:ATP binding"/>
    <property type="evidence" value="ECO:0007669"/>
    <property type="project" value="UniProtKB-KW"/>
</dbReference>
<evidence type="ECO:0000313" key="6">
    <source>
        <dbReference type="EMBL" id="SHJ70661.1"/>
    </source>
</evidence>
<dbReference type="Proteomes" id="UP000184301">
    <property type="component" value="Unassembled WGS sequence"/>
</dbReference>
<evidence type="ECO:0000259" key="5">
    <source>
        <dbReference type="PROSITE" id="PS50893"/>
    </source>
</evidence>
<dbReference type="OrthoDB" id="2078674at2"/>
<dbReference type="PANTHER" id="PTHR43790">
    <property type="entry name" value="CARBOHYDRATE TRANSPORT ATP-BINDING PROTEIN MG119-RELATED"/>
    <property type="match status" value="1"/>
</dbReference>
<feature type="domain" description="ABC transporter" evidence="5">
    <location>
        <begin position="252"/>
        <end position="490"/>
    </location>
</feature>
<evidence type="ECO:0000256" key="3">
    <source>
        <dbReference type="ARBA" id="ARBA00022741"/>
    </source>
</evidence>
<dbReference type="STRING" id="1121950.SAMN02745243_01198"/>
<keyword evidence="2" id="KW-0677">Repeat</keyword>
<sequence length="500" mass="58556">MRKEVFRMERVTYRENGILMLEDFSLNIWEGEIMGLIPVNSYGLNSFIDLLAGNPPLEDGYIYYREKITNSWKSAKRGNNRITIIRDRTSLVGGMTVADNIFVLRPGFRKSIIQPAVLESQLEPFLKEIGIRLSARAYVDKLTSFERIVVELLKGIVAGHKLILLSEMSTLISGNELRKLYGIIRHYAAQGYSFIYIGSHFEDILQLCDRAALMSNGHIEKVLQPREMETENLRSLFREYDKMVRGYLEHKKEKKNTGKYICEVYSEIEEMAEPLQFRVRQGECLVIQSLDNHIYRAMLQLLLDEDTDYYWRMLLDGKHAKIQRNRKIAVIQEQCTKTMIFPEMNYVDNLCFNLDKRIRNVWITSRIRRSVRQEYGTILGKEVFAAPVEELTEKQKYQMIYTRILLQKPEVVFCIQPFKGADLSHRMYIWELLEQLLEKGIAVVILAVNLADTLSLADRLICIDKDKPQKEYDQREFTSIPILAPWLHLYRELPRDGREN</sequence>